<accession>A0A9D9EQV1</accession>
<dbReference type="Proteomes" id="UP000823661">
    <property type="component" value="Unassembled WGS sequence"/>
</dbReference>
<evidence type="ECO:0000313" key="2">
    <source>
        <dbReference type="Proteomes" id="UP000823661"/>
    </source>
</evidence>
<gene>
    <name evidence="1" type="ORF">IAC06_05810</name>
</gene>
<reference evidence="1" key="2">
    <citation type="journal article" date="2021" name="PeerJ">
        <title>Extensive microbial diversity within the chicken gut microbiome revealed by metagenomics and culture.</title>
        <authorList>
            <person name="Gilroy R."/>
            <person name="Ravi A."/>
            <person name="Getino M."/>
            <person name="Pursley I."/>
            <person name="Horton D.L."/>
            <person name="Alikhan N.F."/>
            <person name="Baker D."/>
            <person name="Gharbi K."/>
            <person name="Hall N."/>
            <person name="Watson M."/>
            <person name="Adriaenssens E.M."/>
            <person name="Foster-Nyarko E."/>
            <person name="Jarju S."/>
            <person name="Secka A."/>
            <person name="Antonio M."/>
            <person name="Oren A."/>
            <person name="Chaudhuri R.R."/>
            <person name="La Ragione R."/>
            <person name="Hildebrand F."/>
            <person name="Pallen M.J."/>
        </authorList>
    </citation>
    <scope>NUCLEOTIDE SEQUENCE</scope>
    <source>
        <strain evidence="1">B1-20833</strain>
    </source>
</reference>
<dbReference type="AlphaFoldDB" id="A0A9D9EQV1"/>
<dbReference type="PROSITE" id="PS51257">
    <property type="entry name" value="PROKAR_LIPOPROTEIN"/>
    <property type="match status" value="1"/>
</dbReference>
<protein>
    <recommendedName>
        <fullName evidence="3">DUF4843 domain-containing protein</fullName>
    </recommendedName>
</protein>
<comment type="caution">
    <text evidence="1">The sequence shown here is derived from an EMBL/GenBank/DDBJ whole genome shotgun (WGS) entry which is preliminary data.</text>
</comment>
<sequence>MKARYIMILATLAAVSVSCKVNDIAYYSEDAKIEFSGASGYTFTDEDYLDTYVLGHDSWLDGVFTAQLIGYFLDSPRTFCVMSSPVENSPFTPELQFDNPYEFPAGVATSDAGFRIKCPGREATSTRQTVRTGFVDIVYDNSSEYQQFDEGRVENLSYRVSVTLDLYPDDWDTSFWGRYSISKYFLMMDTFKAVHKDIEKNYENWRAINIAYNEYKAENGPLYGDDDYAGEEITFPQF</sequence>
<reference evidence="1" key="1">
    <citation type="submission" date="2020-10" db="EMBL/GenBank/DDBJ databases">
        <authorList>
            <person name="Gilroy R."/>
        </authorList>
    </citation>
    <scope>NUCLEOTIDE SEQUENCE</scope>
    <source>
        <strain evidence="1">B1-20833</strain>
    </source>
</reference>
<dbReference type="EMBL" id="JADIMI010000056">
    <property type="protein sequence ID" value="MBO8452382.1"/>
    <property type="molecule type" value="Genomic_DNA"/>
</dbReference>
<evidence type="ECO:0000313" key="1">
    <source>
        <dbReference type="EMBL" id="MBO8452382.1"/>
    </source>
</evidence>
<name>A0A9D9EQV1_9BACT</name>
<proteinExistence type="predicted"/>
<organism evidence="1 2">
    <name type="scientific">Candidatus Cryptobacteroides intestinavium</name>
    <dbReference type="NCBI Taxonomy" id="2840766"/>
    <lineage>
        <taxon>Bacteria</taxon>
        <taxon>Pseudomonadati</taxon>
        <taxon>Bacteroidota</taxon>
        <taxon>Bacteroidia</taxon>
        <taxon>Bacteroidales</taxon>
        <taxon>Candidatus Cryptobacteroides</taxon>
    </lineage>
</organism>
<evidence type="ECO:0008006" key="3">
    <source>
        <dbReference type="Google" id="ProtNLM"/>
    </source>
</evidence>